<reference evidence="3" key="1">
    <citation type="submission" date="2020-01" db="EMBL/GenBank/DDBJ databases">
        <authorList>
            <consortium name="DOE Joint Genome Institute"/>
            <person name="Haridas S."/>
            <person name="Albert R."/>
            <person name="Binder M."/>
            <person name="Bloem J."/>
            <person name="Labutti K."/>
            <person name="Salamov A."/>
            <person name="Andreopoulos B."/>
            <person name="Baker S.E."/>
            <person name="Barry K."/>
            <person name="Bills G."/>
            <person name="Bluhm B.H."/>
            <person name="Cannon C."/>
            <person name="Castanera R."/>
            <person name="Culley D.E."/>
            <person name="Daum C."/>
            <person name="Ezra D."/>
            <person name="Gonzalez J.B."/>
            <person name="Henrissat B."/>
            <person name="Kuo A."/>
            <person name="Liang C."/>
            <person name="Lipzen A."/>
            <person name="Lutzoni F."/>
            <person name="Magnuson J."/>
            <person name="Mondo S."/>
            <person name="Nolan M."/>
            <person name="Ohm R."/>
            <person name="Pangilinan J."/>
            <person name="Park H.-J."/>
            <person name="Ramirez L."/>
            <person name="Alfaro M."/>
            <person name="Sun H."/>
            <person name="Tritt A."/>
            <person name="Yoshinaga Y."/>
            <person name="Zwiers L.-H."/>
            <person name="Turgeon B.G."/>
            <person name="Goodwin S.B."/>
            <person name="Spatafora J.W."/>
            <person name="Crous P.W."/>
            <person name="Grigoriev I.V."/>
        </authorList>
    </citation>
    <scope>NUCLEOTIDE SEQUENCE</scope>
    <source>
        <strain evidence="3">CBS 342.82</strain>
    </source>
</reference>
<organism evidence="3">
    <name type="scientific">Dissoconium aciculare CBS 342.82</name>
    <dbReference type="NCBI Taxonomy" id="1314786"/>
    <lineage>
        <taxon>Eukaryota</taxon>
        <taxon>Fungi</taxon>
        <taxon>Dikarya</taxon>
        <taxon>Ascomycota</taxon>
        <taxon>Pezizomycotina</taxon>
        <taxon>Dothideomycetes</taxon>
        <taxon>Dothideomycetidae</taxon>
        <taxon>Mycosphaerellales</taxon>
        <taxon>Dissoconiaceae</taxon>
        <taxon>Dissoconium</taxon>
    </lineage>
</organism>
<dbReference type="AlphaFoldDB" id="A0A6J3LYK9"/>
<reference evidence="3" key="2">
    <citation type="submission" date="2020-04" db="EMBL/GenBank/DDBJ databases">
        <authorList>
            <consortium name="NCBI Genome Project"/>
        </authorList>
    </citation>
    <scope>NUCLEOTIDE SEQUENCE</scope>
    <source>
        <strain evidence="3">CBS 342.82</strain>
    </source>
</reference>
<gene>
    <name evidence="3" type="ORF">K489DRAFT_372961</name>
</gene>
<evidence type="ECO:0000313" key="3">
    <source>
        <dbReference type="RefSeq" id="XP_033456748.1"/>
    </source>
</evidence>
<reference evidence="3" key="3">
    <citation type="submission" date="2025-08" db="UniProtKB">
        <authorList>
            <consortium name="RefSeq"/>
        </authorList>
    </citation>
    <scope>IDENTIFICATION</scope>
    <source>
        <strain evidence="3">CBS 342.82</strain>
    </source>
</reference>
<proteinExistence type="predicted"/>
<evidence type="ECO:0000313" key="2">
    <source>
        <dbReference type="Proteomes" id="UP000504637"/>
    </source>
</evidence>
<accession>A0A6J3LYK9</accession>
<keyword evidence="2" id="KW-1185">Reference proteome</keyword>
<protein>
    <submittedName>
        <fullName evidence="3">Uncharacterized protein</fullName>
    </submittedName>
</protein>
<sequence>MTEHNEVIFTRGQERNTTSANDDHNVFANYVHHANQRHPESNIDCKYTTLVFECLHDNHDLRNWPCFDDRVSKGLGNICIRLSRDIGYSKRDYVALGYALDLGPSTTTIPTPPGFVPIRSSFPGATVRNDLPQKRDAANARGISTSRCTSTFTRTVTVHASRVTVTAVTTLSGTKYASKVTTASTSVTKTVTLPTQTVTHIPTTVYAACTADNVADVYHNSTNGQDYKFLDFYGMNQEFQISDSLRSAYECCVKSFDYSNAAAWVWNPFQSGEGGVCSLQNSIQTCDANDRNRISYYVAALDFESYPIFIGNTGCGEVMAVDTSMAYKDTGFPLLDSLKIVITLGSSDVPPDALIVLMIS</sequence>
<name>A0A6J3LYK9_9PEZI</name>
<evidence type="ECO:0000256" key="1">
    <source>
        <dbReference type="SAM" id="MobiDB-lite"/>
    </source>
</evidence>
<feature type="region of interest" description="Disordered" evidence="1">
    <location>
        <begin position="1"/>
        <end position="21"/>
    </location>
</feature>
<dbReference type="RefSeq" id="XP_033456748.1">
    <property type="nucleotide sequence ID" value="XM_033603380.1"/>
</dbReference>
<dbReference type="Proteomes" id="UP000504637">
    <property type="component" value="Unplaced"/>
</dbReference>
<dbReference type="GeneID" id="54361180"/>